<dbReference type="InterPro" id="IPR050093">
    <property type="entry name" value="ABC_SmlMolc_Importer"/>
</dbReference>
<keyword evidence="7" id="KW-1278">Translocase</keyword>
<dbReference type="CDD" id="cd03259">
    <property type="entry name" value="ABC_Carb_Solutes_like"/>
    <property type="match status" value="1"/>
</dbReference>
<dbReference type="GO" id="GO:0043190">
    <property type="term" value="C:ATP-binding cassette (ABC) transporter complex"/>
    <property type="evidence" value="ECO:0007669"/>
    <property type="project" value="InterPro"/>
</dbReference>
<dbReference type="FunFam" id="3.40.50.300:FF:000425">
    <property type="entry name" value="Probable ABC transporter, ATP-binding subunit"/>
    <property type="match status" value="1"/>
</dbReference>
<keyword evidence="10" id="KW-0472">Membrane</keyword>
<keyword evidence="3" id="KW-0410">Iron transport</keyword>
<protein>
    <recommendedName>
        <fullName evidence="11">ABC-type quaternary amine transporter</fullName>
        <ecNumber evidence="11">7.6.2.9</ecNumber>
    </recommendedName>
</protein>
<sequence length="342" mass="36819">MSNALSLQSVTKKFGSNTVLKNLNLEVAAHEFVAVLGSSGSGKTTLLRLISGFDAPDSGAIFIGGRQVAGGEKFIAAESRRVGFVPQDAALFPHLNVAENIEFGLRELSKSARSSRVSELLSLVDLVGFETRMPHELSGGQRHRVALARALAPHPDLILLDEPFSALDAELRVRLREDVRQVLRTTGTTAILVTHDQEEALSMADRVAVLREGEFAQIGDPQEIYQAPTDIEMATFLGDSVIVDGVVQNGKVVTALGSLTALNKVADGSRGRVAIRPENFYLQPNPKGDGEVVGRQYFGHDTLVEVQLPGALIRARANGPFAPELGMRVTVWVRGSVNFYAA</sequence>
<keyword evidence="6" id="KW-0067">ATP-binding</keyword>
<evidence type="ECO:0000256" key="5">
    <source>
        <dbReference type="ARBA" id="ARBA00022741"/>
    </source>
</evidence>
<dbReference type="PANTHER" id="PTHR42781">
    <property type="entry name" value="SPERMIDINE/PUTRESCINE IMPORT ATP-BINDING PROTEIN POTA"/>
    <property type="match status" value="1"/>
</dbReference>
<proteinExistence type="predicted"/>
<evidence type="ECO:0000256" key="6">
    <source>
        <dbReference type="ARBA" id="ARBA00022840"/>
    </source>
</evidence>
<evidence type="ECO:0000256" key="1">
    <source>
        <dbReference type="ARBA" id="ARBA00022448"/>
    </source>
</evidence>
<dbReference type="STRING" id="535712.A4Z71_00565"/>
<dbReference type="InterPro" id="IPR003439">
    <property type="entry name" value="ABC_transporter-like_ATP-bd"/>
</dbReference>
<dbReference type="KEGG" id="rpla:A4Z71_00565"/>
<evidence type="ECO:0000313" key="14">
    <source>
        <dbReference type="Proteomes" id="UP000243784"/>
    </source>
</evidence>
<dbReference type="SUPFAM" id="SSF52540">
    <property type="entry name" value="P-loop containing nucleoside triphosphate hydrolases"/>
    <property type="match status" value="1"/>
</dbReference>
<dbReference type="Proteomes" id="UP000243784">
    <property type="component" value="Chromosome"/>
</dbReference>
<evidence type="ECO:0000256" key="11">
    <source>
        <dbReference type="ARBA" id="ARBA00066388"/>
    </source>
</evidence>
<name>A0A1D9DXM6_9MICO</name>
<evidence type="ECO:0000256" key="3">
    <source>
        <dbReference type="ARBA" id="ARBA00022496"/>
    </source>
</evidence>
<dbReference type="GO" id="GO:0015408">
    <property type="term" value="F:ABC-type ferric iron transporter activity"/>
    <property type="evidence" value="ECO:0007669"/>
    <property type="project" value="InterPro"/>
</dbReference>
<evidence type="ECO:0000259" key="12">
    <source>
        <dbReference type="PROSITE" id="PS50893"/>
    </source>
</evidence>
<dbReference type="PANTHER" id="PTHR42781:SF5">
    <property type="entry name" value="PUTRESCINE TRANSPORT ATP-BINDING PROTEIN POTG"/>
    <property type="match status" value="1"/>
</dbReference>
<dbReference type="GO" id="GO:0005524">
    <property type="term" value="F:ATP binding"/>
    <property type="evidence" value="ECO:0007669"/>
    <property type="project" value="UniProtKB-KW"/>
</dbReference>
<gene>
    <name evidence="13" type="ORF">A4Z71_00565</name>
</gene>
<dbReference type="Pfam" id="PF00005">
    <property type="entry name" value="ABC_tran"/>
    <property type="match status" value="1"/>
</dbReference>
<dbReference type="GO" id="GO:0015418">
    <property type="term" value="F:ABC-type quaternary ammonium compound transporting activity"/>
    <property type="evidence" value="ECO:0007669"/>
    <property type="project" value="UniProtKB-EC"/>
</dbReference>
<evidence type="ECO:0000313" key="13">
    <source>
        <dbReference type="EMBL" id="AOY55550.1"/>
    </source>
</evidence>
<dbReference type="SMART" id="SM00382">
    <property type="entry name" value="AAA"/>
    <property type="match status" value="1"/>
</dbReference>
<dbReference type="Pfam" id="PF08402">
    <property type="entry name" value="TOBE_2"/>
    <property type="match status" value="1"/>
</dbReference>
<evidence type="ECO:0000256" key="9">
    <source>
        <dbReference type="ARBA" id="ARBA00023065"/>
    </source>
</evidence>
<dbReference type="AlphaFoldDB" id="A0A1D9DXM6"/>
<dbReference type="InterPro" id="IPR003593">
    <property type="entry name" value="AAA+_ATPase"/>
</dbReference>
<dbReference type="InterPro" id="IPR013611">
    <property type="entry name" value="Transp-assoc_OB_typ2"/>
</dbReference>
<organism evidence="13 14">
    <name type="scientific">Candidatus Rhodoluna planktonica</name>
    <dbReference type="NCBI Taxonomy" id="535712"/>
    <lineage>
        <taxon>Bacteria</taxon>
        <taxon>Bacillati</taxon>
        <taxon>Actinomycetota</taxon>
        <taxon>Actinomycetes</taxon>
        <taxon>Micrococcales</taxon>
        <taxon>Microbacteriaceae</taxon>
        <taxon>Luna cluster</taxon>
        <taxon>Luna-1 subcluster</taxon>
        <taxon>Rhodoluna</taxon>
    </lineage>
</organism>
<keyword evidence="9" id="KW-0406">Ion transport</keyword>
<accession>A0A1D9DXM6</accession>
<evidence type="ECO:0000256" key="8">
    <source>
        <dbReference type="ARBA" id="ARBA00023004"/>
    </source>
</evidence>
<dbReference type="SUPFAM" id="SSF50331">
    <property type="entry name" value="MOP-like"/>
    <property type="match status" value="1"/>
</dbReference>
<dbReference type="EC" id="7.6.2.9" evidence="11"/>
<keyword evidence="14" id="KW-1185">Reference proteome</keyword>
<keyword evidence="5" id="KW-0547">Nucleotide-binding</keyword>
<reference evidence="13 14" key="1">
    <citation type="journal article" date="2016" name="Biochim. Biophys. Acta">
        <title>Photochemical characterization of actinorhodopsin and its functional existence in the natural host.</title>
        <authorList>
            <person name="Nakamura S."/>
            <person name="Kikukawa T."/>
            <person name="Tamogami J."/>
            <person name="Kamiya M."/>
            <person name="Aizawa T."/>
            <person name="Hahn M.W."/>
            <person name="Ihara K."/>
            <person name="Kamo N."/>
            <person name="Demura M."/>
        </authorList>
    </citation>
    <scope>NUCLEOTIDE SEQUENCE [LARGE SCALE GENOMIC DNA]</scope>
    <source>
        <strain evidence="13 14">MWH-Dar1</strain>
    </source>
</reference>
<dbReference type="Gene3D" id="3.40.50.300">
    <property type="entry name" value="P-loop containing nucleotide triphosphate hydrolases"/>
    <property type="match status" value="1"/>
</dbReference>
<dbReference type="OrthoDB" id="9802264at2"/>
<keyword evidence="1" id="KW-0813">Transport</keyword>
<dbReference type="InterPro" id="IPR027417">
    <property type="entry name" value="P-loop_NTPase"/>
</dbReference>
<evidence type="ECO:0000256" key="4">
    <source>
        <dbReference type="ARBA" id="ARBA00022519"/>
    </source>
</evidence>
<keyword evidence="4" id="KW-0997">Cell inner membrane</keyword>
<evidence type="ECO:0000256" key="10">
    <source>
        <dbReference type="ARBA" id="ARBA00023136"/>
    </source>
</evidence>
<dbReference type="EMBL" id="CP015208">
    <property type="protein sequence ID" value="AOY55550.1"/>
    <property type="molecule type" value="Genomic_DNA"/>
</dbReference>
<dbReference type="GO" id="GO:0016887">
    <property type="term" value="F:ATP hydrolysis activity"/>
    <property type="evidence" value="ECO:0007669"/>
    <property type="project" value="InterPro"/>
</dbReference>
<keyword evidence="2" id="KW-1003">Cell membrane</keyword>
<dbReference type="InterPro" id="IPR015853">
    <property type="entry name" value="ABC_transpr_FbpC"/>
</dbReference>
<dbReference type="InterPro" id="IPR008995">
    <property type="entry name" value="Mo/tungstate-bd_C_term_dom"/>
</dbReference>
<keyword evidence="8" id="KW-0408">Iron</keyword>
<feature type="domain" description="ABC transporter" evidence="12">
    <location>
        <begin position="5"/>
        <end position="237"/>
    </location>
</feature>
<dbReference type="RefSeq" id="WP_070954067.1">
    <property type="nucleotide sequence ID" value="NZ_CP015208.1"/>
</dbReference>
<dbReference type="PROSITE" id="PS50893">
    <property type="entry name" value="ABC_TRANSPORTER_2"/>
    <property type="match status" value="1"/>
</dbReference>
<evidence type="ECO:0000256" key="7">
    <source>
        <dbReference type="ARBA" id="ARBA00022967"/>
    </source>
</evidence>
<evidence type="ECO:0000256" key="2">
    <source>
        <dbReference type="ARBA" id="ARBA00022475"/>
    </source>
</evidence>